<dbReference type="PANTHER" id="PTHR46442:SF6">
    <property type="entry name" value="DIRIGENT PROTEIN 5"/>
    <property type="match status" value="1"/>
</dbReference>
<organism evidence="2 3">
    <name type="scientific">Ficus carica</name>
    <name type="common">Common fig</name>
    <dbReference type="NCBI Taxonomy" id="3494"/>
    <lineage>
        <taxon>Eukaryota</taxon>
        <taxon>Viridiplantae</taxon>
        <taxon>Streptophyta</taxon>
        <taxon>Embryophyta</taxon>
        <taxon>Tracheophyta</taxon>
        <taxon>Spermatophyta</taxon>
        <taxon>Magnoliopsida</taxon>
        <taxon>eudicotyledons</taxon>
        <taxon>Gunneridae</taxon>
        <taxon>Pentapetalae</taxon>
        <taxon>rosids</taxon>
        <taxon>fabids</taxon>
        <taxon>Rosales</taxon>
        <taxon>Moraceae</taxon>
        <taxon>Ficeae</taxon>
        <taxon>Ficus</taxon>
    </lineage>
</organism>
<comment type="function">
    <text evidence="1">Dirigent proteins impart stereoselectivity on the phenoxy radical-coupling reaction, yielding optically active lignans from two molecules of coniferyl alcohol in the biosynthesis of lignans, flavonolignans, and alkaloids and thus plays a central role in plant secondary metabolism.</text>
</comment>
<sequence>MRAFQQKCVCFIIFLLTTSQSVSPYNKPRKEKAPCKQLVLYYHDILFGGNDVANATSAAVANATQLGNFSFGMFMVFDDPMTKDSHLLSPPVARAQGFYFYDKKTQHNAWFAYTWSSTQRSTKVLSTSWVRT</sequence>
<reference evidence="2" key="1">
    <citation type="submission" date="2023-07" db="EMBL/GenBank/DDBJ databases">
        <title>draft genome sequence of fig (Ficus carica).</title>
        <authorList>
            <person name="Takahashi T."/>
            <person name="Nishimura K."/>
        </authorList>
    </citation>
    <scope>NUCLEOTIDE SEQUENCE</scope>
</reference>
<dbReference type="InterPro" id="IPR004265">
    <property type="entry name" value="Dirigent"/>
</dbReference>
<evidence type="ECO:0000313" key="2">
    <source>
        <dbReference type="EMBL" id="GMN31808.1"/>
    </source>
</evidence>
<proteinExistence type="inferred from homology"/>
<keyword evidence="3" id="KW-1185">Reference proteome</keyword>
<dbReference type="GO" id="GO:0048046">
    <property type="term" value="C:apoplast"/>
    <property type="evidence" value="ECO:0007669"/>
    <property type="project" value="UniProtKB-SubCell"/>
</dbReference>
<gene>
    <name evidence="2" type="ORF">TIFTF001_003400</name>
</gene>
<comment type="subunit">
    <text evidence="1">Homodimer.</text>
</comment>
<keyword evidence="1" id="KW-0964">Secreted</keyword>
<feature type="chain" id="PRO_5041518966" description="Dirigent protein" evidence="1">
    <location>
        <begin position="25"/>
        <end position="132"/>
    </location>
</feature>
<keyword evidence="1" id="KW-0052">Apoplast</keyword>
<comment type="caution">
    <text evidence="2">The sequence shown here is derived from an EMBL/GenBank/DDBJ whole genome shotgun (WGS) entry which is preliminary data.</text>
</comment>
<evidence type="ECO:0000256" key="1">
    <source>
        <dbReference type="RuleBase" id="RU363099"/>
    </source>
</evidence>
<feature type="signal peptide" evidence="1">
    <location>
        <begin position="1"/>
        <end position="24"/>
    </location>
</feature>
<dbReference type="EMBL" id="BTGU01000003">
    <property type="protein sequence ID" value="GMN31808.1"/>
    <property type="molecule type" value="Genomic_DNA"/>
</dbReference>
<accession>A0AA88CRC9</accession>
<comment type="similarity">
    <text evidence="1">Belongs to the plant dirigent protein family.</text>
</comment>
<dbReference type="PANTHER" id="PTHR46442">
    <property type="entry name" value="DIRIGENT PROTEIN"/>
    <property type="match status" value="1"/>
</dbReference>
<dbReference type="Gramene" id="FCD_00004909-RA">
    <property type="protein sequence ID" value="FCD_00004909-RA:cds"/>
    <property type="gene ID" value="FCD_00004909"/>
</dbReference>
<comment type="subcellular location">
    <subcellularLocation>
        <location evidence="1">Secreted</location>
        <location evidence="1">Extracellular space</location>
        <location evidence="1">Apoplast</location>
    </subcellularLocation>
</comment>
<dbReference type="AlphaFoldDB" id="A0AA88CRC9"/>
<dbReference type="Pfam" id="PF03018">
    <property type="entry name" value="Dirigent"/>
    <property type="match status" value="1"/>
</dbReference>
<protein>
    <recommendedName>
        <fullName evidence="1">Dirigent protein</fullName>
    </recommendedName>
</protein>
<evidence type="ECO:0000313" key="3">
    <source>
        <dbReference type="Proteomes" id="UP001187192"/>
    </source>
</evidence>
<dbReference type="Proteomes" id="UP001187192">
    <property type="component" value="Unassembled WGS sequence"/>
</dbReference>
<keyword evidence="1" id="KW-0732">Signal</keyword>
<name>A0AA88CRC9_FICCA</name>